<dbReference type="Proteomes" id="UP000034980">
    <property type="component" value="Unassembled WGS sequence"/>
</dbReference>
<reference evidence="1 2" key="1">
    <citation type="submission" date="2013-11" db="EMBL/GenBank/DDBJ databases">
        <title>Single cell genomics of uncultured Tannerella BU063 (oral taxon 286).</title>
        <authorList>
            <person name="Beall C.J."/>
            <person name="Campbell A.G."/>
            <person name="Griffen A.L."/>
            <person name="Podar M."/>
            <person name="Leys E.J."/>
        </authorList>
    </citation>
    <scope>NUCLEOTIDE SEQUENCE [LARGE SCALE GENOMIC DNA]</scope>
    <source>
        <strain evidence="1">Cell 8/11</strain>
    </source>
</reference>
<feature type="non-terminal residue" evidence="1">
    <location>
        <position position="89"/>
    </location>
</feature>
<gene>
    <name evidence="1" type="ORF">T235_11125</name>
</gene>
<dbReference type="InterPro" id="IPR010982">
    <property type="entry name" value="Lambda_DNA-bd_dom_sf"/>
</dbReference>
<dbReference type="Gene3D" id="1.10.260.40">
    <property type="entry name" value="lambda repressor-like DNA-binding domains"/>
    <property type="match status" value="1"/>
</dbReference>
<evidence type="ECO:0000313" key="2">
    <source>
        <dbReference type="Proteomes" id="UP000034980"/>
    </source>
</evidence>
<protein>
    <recommendedName>
        <fullName evidence="3">HTH cro/C1-type domain-containing protein</fullName>
    </recommendedName>
</protein>
<name>W2CYI0_9BACT</name>
<dbReference type="EMBL" id="AYYF01001337">
    <property type="protein sequence ID" value="ETK12215.1"/>
    <property type="molecule type" value="Genomic_DNA"/>
</dbReference>
<sequence>METEQERISEVIAHFCKSKAEFARRMDVRPQVVSNWVARGAGKQVLSKILTKFPEVNANWLLTGEGEMLRKKEEDALSRIGANRDKGDK</sequence>
<comment type="caution">
    <text evidence="1">The sequence shown here is derived from an EMBL/GenBank/DDBJ whole genome shotgun (WGS) entry which is preliminary data.</text>
</comment>
<dbReference type="AlphaFoldDB" id="W2CYI0"/>
<accession>W2CYI0</accession>
<dbReference type="GO" id="GO:0003677">
    <property type="term" value="F:DNA binding"/>
    <property type="evidence" value="ECO:0007669"/>
    <property type="project" value="InterPro"/>
</dbReference>
<evidence type="ECO:0008006" key="3">
    <source>
        <dbReference type="Google" id="ProtNLM"/>
    </source>
</evidence>
<proteinExistence type="predicted"/>
<evidence type="ECO:0000313" key="1">
    <source>
        <dbReference type="EMBL" id="ETK12215.1"/>
    </source>
</evidence>
<organism evidence="1 2">
    <name type="scientific">Tannerella sp. oral taxon BU063 isolate Cell 8/11</name>
    <dbReference type="NCBI Taxonomy" id="1411915"/>
    <lineage>
        <taxon>Bacteria</taxon>
        <taxon>Pseudomonadati</taxon>
        <taxon>Bacteroidota</taxon>
        <taxon>Bacteroidia</taxon>
        <taxon>Bacteroidales</taxon>
        <taxon>Tannerellaceae</taxon>
        <taxon>Tannerella</taxon>
    </lineage>
</organism>